<dbReference type="HOGENOM" id="CLU_021544_1_2_1"/>
<dbReference type="GO" id="GO:0005721">
    <property type="term" value="C:pericentric heterochromatin"/>
    <property type="evidence" value="ECO:0007669"/>
    <property type="project" value="EnsemblFungi"/>
</dbReference>
<evidence type="ECO:0000313" key="9">
    <source>
        <dbReference type="Proteomes" id="UP000054304"/>
    </source>
</evidence>
<sequence length="404" mass="45071">MENSPENLLRERTMRHASVKGPAGKQTDVHLKSSSSSYQPVTPPSTVKKTARKENVLDVPKPIKLLPALRKCSSKTRKPRLKYRPQPNSVFDLSLYISGERHSSQCSEPNAEFLRYALQHSKRTVVIAGAGVSTDAGIPDFRSSEGLFSTLKGPGVSSGKDLFDYNVVYSNAEMGLRFNRLIAGLHEKCLQVSPTRFHNFLNSMAQEGRLRRLYTQNIDALEDQTTHLHSKIPLEKPFPATIQLHGSIKHMSCNKCSKIYGLDPSLFKLHEHHVDREVVPLCPQCSEFEAVRVVAGLRSQGVGKLRPRVVLYNETHPEGETIGNVVTNDLKNKPDCLIIVGTTLKIPGVRSMCKQFARSVHDARGIVVWINTELPAKSIEDFVECIDIIIVGDCQMVSELLEQE</sequence>
<dbReference type="InterPro" id="IPR050134">
    <property type="entry name" value="NAD-dep_sirtuin_deacylases"/>
</dbReference>
<dbReference type="GO" id="GO:0005730">
    <property type="term" value="C:nucleolus"/>
    <property type="evidence" value="ECO:0007669"/>
    <property type="project" value="EnsemblFungi"/>
</dbReference>
<keyword evidence="2" id="KW-0678">Repressor</keyword>
<dbReference type="InterPro" id="IPR026591">
    <property type="entry name" value="Sirtuin_cat_small_dom_sf"/>
</dbReference>
<dbReference type="EMBL" id="LN736362">
    <property type="protein sequence ID" value="CEP61441.1"/>
    <property type="molecule type" value="Genomic_DNA"/>
</dbReference>
<feature type="active site" description="Proton acceptor" evidence="5">
    <location>
        <position position="245"/>
    </location>
</feature>
<evidence type="ECO:0000256" key="4">
    <source>
        <dbReference type="ARBA" id="ARBA00023027"/>
    </source>
</evidence>
<dbReference type="Gene3D" id="3.30.1600.10">
    <property type="entry name" value="SIR2/SIRT2 'Small Domain"/>
    <property type="match status" value="1"/>
</dbReference>
<dbReference type="GO" id="GO:0046872">
    <property type="term" value="F:metal ion binding"/>
    <property type="evidence" value="ECO:0007669"/>
    <property type="project" value="UniProtKB-KW"/>
</dbReference>
<evidence type="ECO:0000259" key="7">
    <source>
        <dbReference type="PROSITE" id="PS50305"/>
    </source>
</evidence>
<comment type="similarity">
    <text evidence="1">Belongs to the sirtuin family. Class I subfamily.</text>
</comment>
<dbReference type="InterPro" id="IPR026590">
    <property type="entry name" value="Ssirtuin_cat_dom"/>
</dbReference>
<feature type="region of interest" description="Disordered" evidence="6">
    <location>
        <begin position="1"/>
        <end position="51"/>
    </location>
</feature>
<keyword evidence="9" id="KW-1185">Reference proteome</keyword>
<dbReference type="GeneID" id="34684865"/>
<feature type="binding site" evidence="5">
    <location>
        <position position="256"/>
    </location>
    <ligand>
        <name>Zn(2+)</name>
        <dbReference type="ChEBI" id="CHEBI:29105"/>
    </ligand>
</feature>
<keyword evidence="4" id="KW-0520">NAD</keyword>
<reference evidence="8 9" key="1">
    <citation type="submission" date="2014-12" db="EMBL/GenBank/DDBJ databases">
        <authorList>
            <person name="Neuveglise Cecile"/>
        </authorList>
    </citation>
    <scope>NUCLEOTIDE SEQUENCE [LARGE SCALE GENOMIC DNA]</scope>
    <source>
        <strain evidence="8 9">CBS 12615</strain>
    </source>
</reference>
<feature type="binding site" evidence="5">
    <location>
        <position position="282"/>
    </location>
    <ligand>
        <name>Zn(2+)</name>
        <dbReference type="ChEBI" id="CHEBI:29105"/>
    </ligand>
</feature>
<name>A0A0C7N4A2_9SACH</name>
<evidence type="ECO:0000256" key="5">
    <source>
        <dbReference type="PROSITE-ProRule" id="PRU00236"/>
    </source>
</evidence>
<evidence type="ECO:0000256" key="3">
    <source>
        <dbReference type="ARBA" id="ARBA00022679"/>
    </source>
</evidence>
<feature type="binding site" evidence="5">
    <location>
        <position position="285"/>
    </location>
    <ligand>
        <name>Zn(2+)</name>
        <dbReference type="ChEBI" id="CHEBI:29105"/>
    </ligand>
</feature>
<feature type="domain" description="Deacetylase sirtuin-type" evidence="7">
    <location>
        <begin position="103"/>
        <end position="404"/>
    </location>
</feature>
<dbReference type="AlphaFoldDB" id="A0A0C7N4A2"/>
<keyword evidence="5" id="KW-0862">Zinc</keyword>
<dbReference type="Proteomes" id="UP000054304">
    <property type="component" value="Unassembled WGS sequence"/>
</dbReference>
<dbReference type="InterPro" id="IPR003000">
    <property type="entry name" value="Sirtuin"/>
</dbReference>
<dbReference type="GO" id="GO:0009299">
    <property type="term" value="P:mRNA transcription"/>
    <property type="evidence" value="ECO:0007669"/>
    <property type="project" value="EnsemblFungi"/>
</dbReference>
<dbReference type="SUPFAM" id="SSF52467">
    <property type="entry name" value="DHS-like NAD/FAD-binding domain"/>
    <property type="match status" value="1"/>
</dbReference>
<dbReference type="GO" id="GO:0000122">
    <property type="term" value="P:negative regulation of transcription by RNA polymerase II"/>
    <property type="evidence" value="ECO:0007669"/>
    <property type="project" value="EnsemblFungi"/>
</dbReference>
<dbReference type="InterPro" id="IPR029035">
    <property type="entry name" value="DHS-like_NAD/FAD-binding_dom"/>
</dbReference>
<dbReference type="PANTHER" id="PTHR11085">
    <property type="entry name" value="NAD-DEPENDENT PROTEIN DEACYLASE SIRTUIN-5, MITOCHONDRIAL-RELATED"/>
    <property type="match status" value="1"/>
</dbReference>
<dbReference type="PANTHER" id="PTHR11085:SF15">
    <property type="entry name" value="NAD-DEPENDENT HISTONE DEACETYLASE HST4"/>
    <property type="match status" value="1"/>
</dbReference>
<dbReference type="GO" id="GO:0031934">
    <property type="term" value="C:mating-type region heterochromatin"/>
    <property type="evidence" value="ECO:0007669"/>
    <property type="project" value="EnsemblFungi"/>
</dbReference>
<evidence type="ECO:0000256" key="6">
    <source>
        <dbReference type="SAM" id="MobiDB-lite"/>
    </source>
</evidence>
<dbReference type="STRING" id="1245769.A0A0C7N4A2"/>
<dbReference type="Gene3D" id="3.40.50.1220">
    <property type="entry name" value="TPP-binding domain"/>
    <property type="match status" value="1"/>
</dbReference>
<organism evidence="8 9">
    <name type="scientific">Lachancea lanzarotensis</name>
    <dbReference type="NCBI Taxonomy" id="1245769"/>
    <lineage>
        <taxon>Eukaryota</taxon>
        <taxon>Fungi</taxon>
        <taxon>Dikarya</taxon>
        <taxon>Ascomycota</taxon>
        <taxon>Saccharomycotina</taxon>
        <taxon>Saccharomycetes</taxon>
        <taxon>Saccharomycetales</taxon>
        <taxon>Saccharomycetaceae</taxon>
        <taxon>Lachancea</taxon>
    </lineage>
</organism>
<evidence type="ECO:0000313" key="8">
    <source>
        <dbReference type="EMBL" id="CEP61441.1"/>
    </source>
</evidence>
<keyword evidence="5" id="KW-0479">Metal-binding</keyword>
<dbReference type="Pfam" id="PF02146">
    <property type="entry name" value="SIR2"/>
    <property type="match status" value="1"/>
</dbReference>
<proteinExistence type="inferred from homology"/>
<accession>A0A0C7N4A2</accession>
<evidence type="ECO:0000256" key="1">
    <source>
        <dbReference type="ARBA" id="ARBA00006924"/>
    </source>
</evidence>
<dbReference type="GO" id="GO:0005739">
    <property type="term" value="C:mitochondrion"/>
    <property type="evidence" value="ECO:0007669"/>
    <property type="project" value="EnsemblFungi"/>
</dbReference>
<dbReference type="RefSeq" id="XP_022627675.1">
    <property type="nucleotide sequence ID" value="XM_022773175.1"/>
</dbReference>
<dbReference type="GO" id="GO:0033553">
    <property type="term" value="C:rDNA heterochromatin"/>
    <property type="evidence" value="ECO:0007669"/>
    <property type="project" value="EnsemblFungi"/>
</dbReference>
<feature type="binding site" evidence="5">
    <location>
        <position position="253"/>
    </location>
    <ligand>
        <name>Zn(2+)</name>
        <dbReference type="ChEBI" id="CHEBI:29105"/>
    </ligand>
</feature>
<dbReference type="GO" id="GO:0031509">
    <property type="term" value="P:subtelomeric heterochromatin formation"/>
    <property type="evidence" value="ECO:0007669"/>
    <property type="project" value="EnsemblFungi"/>
</dbReference>
<gene>
    <name evidence="8" type="ORF">LALA0_S03e02938g</name>
</gene>
<keyword evidence="3" id="KW-0808">Transferase</keyword>
<dbReference type="GO" id="GO:0099115">
    <property type="term" value="C:chromosome, subtelomeric region"/>
    <property type="evidence" value="ECO:0007669"/>
    <property type="project" value="EnsemblFungi"/>
</dbReference>
<dbReference type="GO" id="GO:0031508">
    <property type="term" value="P:pericentric heterochromatin formation"/>
    <property type="evidence" value="ECO:0007669"/>
    <property type="project" value="EnsemblFungi"/>
</dbReference>
<dbReference type="GO" id="GO:0046459">
    <property type="term" value="P:short-chain fatty acid metabolic process"/>
    <property type="evidence" value="ECO:0007669"/>
    <property type="project" value="EnsemblFungi"/>
</dbReference>
<dbReference type="OrthoDB" id="2919105at2759"/>
<dbReference type="GO" id="GO:0006282">
    <property type="term" value="P:regulation of DNA repair"/>
    <property type="evidence" value="ECO:0007669"/>
    <property type="project" value="TreeGrafter"/>
</dbReference>
<protein>
    <submittedName>
        <fullName evidence="8">LALA0S03e02938g1_1</fullName>
    </submittedName>
</protein>
<feature type="compositionally biased region" description="Polar residues" evidence="6">
    <location>
        <begin position="32"/>
        <end position="48"/>
    </location>
</feature>
<dbReference type="GO" id="GO:0140861">
    <property type="term" value="P:DNA repair-dependent chromatin remodeling"/>
    <property type="evidence" value="ECO:0007669"/>
    <property type="project" value="EnsemblFungi"/>
</dbReference>
<dbReference type="GO" id="GO:0140765">
    <property type="term" value="F:histone H3K56 deacetylase activity, NAD-dependent"/>
    <property type="evidence" value="ECO:0007669"/>
    <property type="project" value="EnsemblFungi"/>
</dbReference>
<dbReference type="GO" id="GO:0070403">
    <property type="term" value="F:NAD+ binding"/>
    <property type="evidence" value="ECO:0007669"/>
    <property type="project" value="InterPro"/>
</dbReference>
<dbReference type="PROSITE" id="PS50305">
    <property type="entry name" value="SIRTUIN"/>
    <property type="match status" value="1"/>
</dbReference>
<dbReference type="GO" id="GO:1990414">
    <property type="term" value="P:replication-born double-strand break repair via sister chromatid exchange"/>
    <property type="evidence" value="ECO:0007669"/>
    <property type="project" value="EnsemblFungi"/>
</dbReference>
<evidence type="ECO:0000256" key="2">
    <source>
        <dbReference type="ARBA" id="ARBA00022491"/>
    </source>
</evidence>